<dbReference type="GO" id="GO:0004519">
    <property type="term" value="F:endonuclease activity"/>
    <property type="evidence" value="ECO:0007669"/>
    <property type="project" value="UniProtKB-KW"/>
</dbReference>
<evidence type="ECO:0000256" key="2">
    <source>
        <dbReference type="SAM" id="MobiDB-lite"/>
    </source>
</evidence>
<dbReference type="InterPro" id="IPR002711">
    <property type="entry name" value="HNH"/>
</dbReference>
<dbReference type="Pfam" id="PF01844">
    <property type="entry name" value="HNH"/>
    <property type="match status" value="1"/>
</dbReference>
<evidence type="ECO:0000313" key="4">
    <source>
        <dbReference type="EMBL" id="TXG89896.1"/>
    </source>
</evidence>
<dbReference type="Pfam" id="PF02720">
    <property type="entry name" value="DUF222"/>
    <property type="match status" value="1"/>
</dbReference>
<organism evidence="4 5">
    <name type="scientific">Rhodococcus rhodnii</name>
    <dbReference type="NCBI Taxonomy" id="38312"/>
    <lineage>
        <taxon>Bacteria</taxon>
        <taxon>Bacillati</taxon>
        <taxon>Actinomycetota</taxon>
        <taxon>Actinomycetes</taxon>
        <taxon>Mycobacteriales</taxon>
        <taxon>Nocardiaceae</taxon>
        <taxon>Rhodococcus</taxon>
    </lineage>
</organism>
<keyword evidence="4" id="KW-0255">Endonuclease</keyword>
<feature type="region of interest" description="Disordered" evidence="2">
    <location>
        <begin position="417"/>
        <end position="443"/>
    </location>
</feature>
<accession>A0A6P2CF97</accession>
<dbReference type="Gene3D" id="1.10.30.50">
    <property type="match status" value="1"/>
</dbReference>
<dbReference type="GO" id="GO:0008270">
    <property type="term" value="F:zinc ion binding"/>
    <property type="evidence" value="ECO:0007669"/>
    <property type="project" value="InterPro"/>
</dbReference>
<keyword evidence="4" id="KW-0378">Hydrolase</keyword>
<dbReference type="EMBL" id="QRCM01000001">
    <property type="protein sequence ID" value="TXG89896.1"/>
    <property type="molecule type" value="Genomic_DNA"/>
</dbReference>
<dbReference type="InterPro" id="IPR003615">
    <property type="entry name" value="HNH_nuc"/>
</dbReference>
<feature type="domain" description="HNH nuclease" evidence="3">
    <location>
        <begin position="355"/>
        <end position="407"/>
    </location>
</feature>
<reference evidence="4 5" key="1">
    <citation type="submission" date="2018-07" db="EMBL/GenBank/DDBJ databases">
        <title>Genome sequence of Rhodococcus rhodnii ATCC 35071 from Rhodnius prolixus.</title>
        <authorList>
            <person name="Patel V."/>
            <person name="Vogel K.J."/>
        </authorList>
    </citation>
    <scope>NUCLEOTIDE SEQUENCE [LARGE SCALE GENOMIC DNA]</scope>
    <source>
        <strain evidence="4 5">ATCC 35071</strain>
    </source>
</reference>
<dbReference type="GO" id="GO:0003676">
    <property type="term" value="F:nucleic acid binding"/>
    <property type="evidence" value="ECO:0007669"/>
    <property type="project" value="InterPro"/>
</dbReference>
<comment type="similarity">
    <text evidence="1">Belongs to the Rv1128c/1148c/1588c/1702c/1945/3466 family.</text>
</comment>
<protein>
    <submittedName>
        <fullName evidence="4">HNH endonuclease</fullName>
    </submittedName>
</protein>
<dbReference type="InterPro" id="IPR003870">
    <property type="entry name" value="DUF222"/>
</dbReference>
<evidence type="ECO:0000256" key="1">
    <source>
        <dbReference type="ARBA" id="ARBA00023450"/>
    </source>
</evidence>
<gene>
    <name evidence="4" type="ORF">DW322_06315</name>
</gene>
<dbReference type="SMART" id="SM00507">
    <property type="entry name" value="HNHc"/>
    <property type="match status" value="1"/>
</dbReference>
<comment type="caution">
    <text evidence="4">The sequence shown here is derived from an EMBL/GenBank/DDBJ whole genome shotgun (WGS) entry which is preliminary data.</text>
</comment>
<proteinExistence type="inferred from homology"/>
<dbReference type="CDD" id="cd00085">
    <property type="entry name" value="HNHc"/>
    <property type="match status" value="1"/>
</dbReference>
<keyword evidence="4" id="KW-0540">Nuclease</keyword>
<sequence length="443" mass="47124">MGSGDTSHASRIAASHVAGLHVASWPEDSERLGDAALADAILEMSAAVAALEAKRIAFLGDFDRRGLAGEAGHRDTASWLTERTLLEIGPARAAVTLARSLADEPEIAAAVAESALSPEHARLLCHFFEKPPTALRALENTDPEEYDAVRSACRDALLAAAAPSPTTSTRTVRTAKEKLEQRLDCEAGAGPTTKERDEINELSVGTTLHGRVVIHGNLDAVAGDIVKTALSKLSAPRPADGGTRDDRTPSKRRADALVEVCNSFLASGAAGFEGGERPHVTLIVDDRDLRSPEGPVAETVADTLTRDLPWTHWGTTLSPRTSRALACDAQVTPVLVGDRGVPLAMGRTHRLVTPAQRRALTVRDKGCAFPGCGAPSPWCDAHHVIHWADGGSTDLDNLVLLCGHHHRHLHHSEWSITIDPGAPPRFEPPPRRTRSAHGPLCAA</sequence>
<evidence type="ECO:0000313" key="5">
    <source>
        <dbReference type="Proteomes" id="UP000471120"/>
    </source>
</evidence>
<dbReference type="Proteomes" id="UP000471120">
    <property type="component" value="Unassembled WGS sequence"/>
</dbReference>
<evidence type="ECO:0000259" key="3">
    <source>
        <dbReference type="SMART" id="SM00507"/>
    </source>
</evidence>
<name>A0A6P2CF97_9NOCA</name>
<dbReference type="AlphaFoldDB" id="A0A6P2CF97"/>
<dbReference type="RefSeq" id="WP_010837716.1">
    <property type="nucleotide sequence ID" value="NZ_QRCM01000001.1"/>
</dbReference>